<keyword evidence="4" id="KW-1185">Reference proteome</keyword>
<dbReference type="CDD" id="cd06433">
    <property type="entry name" value="GT_2_WfgS_like"/>
    <property type="match status" value="1"/>
</dbReference>
<evidence type="ECO:0000313" key="3">
    <source>
        <dbReference type="EMBL" id="MEJ8847093.1"/>
    </source>
</evidence>
<protein>
    <submittedName>
        <fullName evidence="3">Glycosyltransferase family 2 protein</fullName>
        <ecNumber evidence="3">2.4.-.-</ecNumber>
    </submittedName>
</protein>
<evidence type="ECO:0000256" key="1">
    <source>
        <dbReference type="SAM" id="MobiDB-lite"/>
    </source>
</evidence>
<keyword evidence="3" id="KW-0328">Glycosyltransferase</keyword>
<evidence type="ECO:0000259" key="2">
    <source>
        <dbReference type="Pfam" id="PF00535"/>
    </source>
</evidence>
<dbReference type="RefSeq" id="WP_340342240.1">
    <property type="nucleotide sequence ID" value="NZ_JBBKZT010000004.1"/>
</dbReference>
<comment type="caution">
    <text evidence="3">The sequence shown here is derived from an EMBL/GenBank/DDBJ whole genome shotgun (WGS) entry which is preliminary data.</text>
</comment>
<dbReference type="PANTHER" id="PTHR22916:SF67">
    <property type="entry name" value="COLANIC ACID BIOSYNTHESIS GLYCOSYL TRANSFERASE WCAE-RELATED"/>
    <property type="match status" value="1"/>
</dbReference>
<proteinExistence type="predicted"/>
<dbReference type="PANTHER" id="PTHR22916">
    <property type="entry name" value="GLYCOSYLTRANSFERASE"/>
    <property type="match status" value="1"/>
</dbReference>
<dbReference type="EC" id="2.4.-.-" evidence="3"/>
<dbReference type="GO" id="GO:0016757">
    <property type="term" value="F:glycosyltransferase activity"/>
    <property type="evidence" value="ECO:0007669"/>
    <property type="project" value="UniProtKB-KW"/>
</dbReference>
<dbReference type="Gene3D" id="3.90.550.10">
    <property type="entry name" value="Spore Coat Polysaccharide Biosynthesis Protein SpsA, Chain A"/>
    <property type="match status" value="1"/>
</dbReference>
<accession>A0ABU8WHW3</accession>
<gene>
    <name evidence="3" type="ORF">WKW82_10560</name>
</gene>
<reference evidence="3 4" key="1">
    <citation type="submission" date="2024-03" db="EMBL/GenBank/DDBJ databases">
        <title>Novel species of the genus Variovorax.</title>
        <authorList>
            <person name="Liu Q."/>
            <person name="Xin Y.-H."/>
        </authorList>
    </citation>
    <scope>NUCLEOTIDE SEQUENCE [LARGE SCALE GENOMIC DNA]</scope>
    <source>
        <strain evidence="3 4">KACC 18900</strain>
    </source>
</reference>
<feature type="domain" description="Glycosyltransferase 2-like" evidence="2">
    <location>
        <begin position="278"/>
        <end position="396"/>
    </location>
</feature>
<feature type="region of interest" description="Disordered" evidence="1">
    <location>
        <begin position="242"/>
        <end position="263"/>
    </location>
</feature>
<dbReference type="InterPro" id="IPR001173">
    <property type="entry name" value="Glyco_trans_2-like"/>
</dbReference>
<keyword evidence="3" id="KW-0808">Transferase</keyword>
<organism evidence="3 4">
    <name type="scientific">Variovorax rhizosphaerae</name>
    <dbReference type="NCBI Taxonomy" id="1836200"/>
    <lineage>
        <taxon>Bacteria</taxon>
        <taxon>Pseudomonadati</taxon>
        <taxon>Pseudomonadota</taxon>
        <taxon>Betaproteobacteria</taxon>
        <taxon>Burkholderiales</taxon>
        <taxon>Comamonadaceae</taxon>
        <taxon>Variovorax</taxon>
    </lineage>
</organism>
<evidence type="ECO:0000313" key="4">
    <source>
        <dbReference type="Proteomes" id="UP001385892"/>
    </source>
</evidence>
<dbReference type="InterPro" id="IPR029044">
    <property type="entry name" value="Nucleotide-diphossugar_trans"/>
</dbReference>
<name>A0ABU8WHW3_9BURK</name>
<dbReference type="Pfam" id="PF00535">
    <property type="entry name" value="Glycos_transf_2"/>
    <property type="match status" value="1"/>
</dbReference>
<dbReference type="EMBL" id="JBBKZT010000004">
    <property type="protein sequence ID" value="MEJ8847093.1"/>
    <property type="molecule type" value="Genomic_DNA"/>
</dbReference>
<dbReference type="Proteomes" id="UP001385892">
    <property type="component" value="Unassembled WGS sequence"/>
</dbReference>
<dbReference type="SUPFAM" id="SSF53448">
    <property type="entry name" value="Nucleotide-diphospho-sugar transferases"/>
    <property type="match status" value="1"/>
</dbReference>
<sequence length="609" mass="66362">MNELKPQLVLAMDVLASAAHGDAPQAFGALCVELARLTHFDVKFEASPGCAQRVDEYLREHGVTGRSTPPQAKQGSQTVVVLQLAGAEPELSRNESHGVRARMICEPLEFVPSGNTGQREIESRCARMLASLDVRTVIIVVAQQIKDDLLHLRPDLSPAQISVVPLAGAQDRDSSRNASLVADVLLDAVQRFRSCPVSMLWQSPSEAPADPDAPASFLGFHNGAAGPPFAGSPKCRAPRKLSWTDALPSSGATNRPEGGLRTRGLLKCGSSDMPLVSYVTVVRNNVATLGRAIESVQRQTYANVEHIVLDGASTDGTVELIARHADRLDYFVSEPDQGLYDAINKAAPLARGQLICILNSDDWLEPHAAEIAVRRMRNHMQGAALLATGAVIYNLAKEVVAEWPPMFVHPGSYFACANVCHNGVYATRAAYECSGLYDTTYRIAADFKWVMACVDAGVDFVYTREVTVNYSLGGTSGDARGHSRECQRVVAERFPFLSKHDVHGLYDSYFLFGHQPHDPGDQVQEPLTVLLRRLFAEHPRQTDFQLALAWAAMTKLEHPSDRPLSTASADGATAIPSVLRSAKDLVKGLLHRYPLLYRAALSGYARLRR</sequence>